<gene>
    <name evidence="3" type="ORF">PVBG_05037</name>
</gene>
<organism evidence="3 4">
    <name type="scientific">Plasmodium vivax (strain Brazil I)</name>
    <dbReference type="NCBI Taxonomy" id="1033975"/>
    <lineage>
        <taxon>Eukaryota</taxon>
        <taxon>Sar</taxon>
        <taxon>Alveolata</taxon>
        <taxon>Apicomplexa</taxon>
        <taxon>Aconoidasida</taxon>
        <taxon>Haemosporida</taxon>
        <taxon>Plasmodiidae</taxon>
        <taxon>Plasmodium</taxon>
        <taxon>Plasmodium (Plasmodium)</taxon>
    </lineage>
</organism>
<dbReference type="EMBL" id="KQ234786">
    <property type="protein sequence ID" value="KMZ87785.1"/>
    <property type="molecule type" value="Genomic_DNA"/>
</dbReference>
<accession>A0A0J9SXI6</accession>
<keyword evidence="2" id="KW-0812">Transmembrane</keyword>
<sequence length="363" mass="42724">MLAFYKKYQFPDTSIEKTRTYIFPKLLKYLSNTHIFYYYDNGQKCNYLSYLLYDYIKTQEFDECKSSTFEIFQKFVQELHTIGINHACANKLEHLDPYKFKKMKSLYKLYDLYRSLKETEKLPLRPNLCRDLGTLIFYYNQFDANYYKDDPNLRKMLDELRHKIQKNTWMSNDNCSAKLEHLWPLKTFPPENVEQAQMNVKAFHLTQSPQKSTHIKSEIEDVEIRNPSVPELQGREEKLPKVVETLAIPERKIEEEEEEEEQQQQQQQDGKHLREINQPFPYTLLSFSPKETYQENEISLGSGYGTDTMQPLTKPNNSHGIVDKIQNALSDTFQNIEPAPILGVSGGMGALFLIFKVFIALKI</sequence>
<dbReference type="AlphaFoldDB" id="A0A0J9SXI6"/>
<keyword evidence="2" id="KW-1133">Transmembrane helix</keyword>
<proteinExistence type="predicted"/>
<protein>
    <recommendedName>
        <fullName evidence="5">VIR protein</fullName>
    </recommendedName>
</protein>
<evidence type="ECO:0000256" key="1">
    <source>
        <dbReference type="SAM" id="MobiDB-lite"/>
    </source>
</evidence>
<evidence type="ECO:0000313" key="3">
    <source>
        <dbReference type="EMBL" id="KMZ87785.1"/>
    </source>
</evidence>
<feature type="region of interest" description="Disordered" evidence="1">
    <location>
        <begin position="251"/>
        <end position="273"/>
    </location>
</feature>
<dbReference type="Proteomes" id="UP000053327">
    <property type="component" value="Unassembled WGS sequence"/>
</dbReference>
<evidence type="ECO:0000256" key="2">
    <source>
        <dbReference type="SAM" id="Phobius"/>
    </source>
</evidence>
<name>A0A0J9SXI6_PLAV1</name>
<reference evidence="3 4" key="1">
    <citation type="submission" date="2011-08" db="EMBL/GenBank/DDBJ databases">
        <title>The Genome Sequence of Plasmodium vivax Brazil I.</title>
        <authorList>
            <consortium name="The Broad Institute Genome Sequencing Platform"/>
            <consortium name="The Broad Institute Genome Sequencing Center for Infectious Disease"/>
            <person name="Neafsey D."/>
            <person name="Carlton J."/>
            <person name="Barnwell J."/>
            <person name="Collins W."/>
            <person name="Escalante A."/>
            <person name="Mullikin J."/>
            <person name="Saul A."/>
            <person name="Guigo R."/>
            <person name="Camara F."/>
            <person name="Young S.K."/>
            <person name="Zeng Q."/>
            <person name="Gargeya S."/>
            <person name="Fitzgerald M."/>
            <person name="Haas B."/>
            <person name="Abouelleil A."/>
            <person name="Alvarado L."/>
            <person name="Arachchi H.M."/>
            <person name="Berlin A."/>
            <person name="Brown A."/>
            <person name="Chapman S.B."/>
            <person name="Chen Z."/>
            <person name="Dunbar C."/>
            <person name="Freedman E."/>
            <person name="Gearin G."/>
            <person name="Gellesch M."/>
            <person name="Goldberg J."/>
            <person name="Griggs A."/>
            <person name="Gujja S."/>
            <person name="Heiman D."/>
            <person name="Howarth C."/>
            <person name="Larson L."/>
            <person name="Lui A."/>
            <person name="MacDonald P.J.P."/>
            <person name="Montmayeur A."/>
            <person name="Murphy C."/>
            <person name="Neiman D."/>
            <person name="Pearson M."/>
            <person name="Priest M."/>
            <person name="Roberts A."/>
            <person name="Saif S."/>
            <person name="Shea T."/>
            <person name="Shenoy N."/>
            <person name="Sisk P."/>
            <person name="Stolte C."/>
            <person name="Sykes S."/>
            <person name="Wortman J."/>
            <person name="Nusbaum C."/>
            <person name="Birren B."/>
        </authorList>
    </citation>
    <scope>NUCLEOTIDE SEQUENCE [LARGE SCALE GENOMIC DNA]</scope>
    <source>
        <strain evidence="3 4">Brazil I</strain>
    </source>
</reference>
<feature type="transmembrane region" description="Helical" evidence="2">
    <location>
        <begin position="341"/>
        <end position="361"/>
    </location>
</feature>
<evidence type="ECO:0000313" key="4">
    <source>
        <dbReference type="Proteomes" id="UP000053327"/>
    </source>
</evidence>
<keyword evidence="2" id="KW-0472">Membrane</keyword>
<evidence type="ECO:0008006" key="5">
    <source>
        <dbReference type="Google" id="ProtNLM"/>
    </source>
</evidence>